<evidence type="ECO:0000256" key="5">
    <source>
        <dbReference type="HAMAP-Rule" id="MF_02126"/>
    </source>
</evidence>
<dbReference type="NCBIfam" id="TIGR00536">
    <property type="entry name" value="hemK_fam"/>
    <property type="match status" value="1"/>
</dbReference>
<dbReference type="SUPFAM" id="SSF53335">
    <property type="entry name" value="S-adenosyl-L-methionine-dependent methyltransferases"/>
    <property type="match status" value="1"/>
</dbReference>
<keyword evidence="9" id="KW-1185">Reference proteome</keyword>
<dbReference type="Gene3D" id="1.10.8.10">
    <property type="entry name" value="DNA helicase RuvA subunit, C-terminal domain"/>
    <property type="match status" value="1"/>
</dbReference>
<gene>
    <name evidence="5 8" type="primary">prmC</name>
    <name evidence="8" type="ORF">CYR32_02855</name>
</gene>
<dbReference type="Gene3D" id="3.40.50.150">
    <property type="entry name" value="Vaccinia Virus protein VP39"/>
    <property type="match status" value="1"/>
</dbReference>
<dbReference type="OrthoDB" id="9800643at2"/>
<dbReference type="GO" id="GO:0032259">
    <property type="term" value="P:methylation"/>
    <property type="evidence" value="ECO:0007669"/>
    <property type="project" value="UniProtKB-KW"/>
</dbReference>
<keyword evidence="3 5" id="KW-0949">S-adenosyl-L-methionine</keyword>
<comment type="catalytic activity">
    <reaction evidence="4 5">
        <text>L-glutaminyl-[peptide chain release factor] + S-adenosyl-L-methionine = N(5)-methyl-L-glutaminyl-[peptide chain release factor] + S-adenosyl-L-homocysteine + H(+)</text>
        <dbReference type="Rhea" id="RHEA:42896"/>
        <dbReference type="Rhea" id="RHEA-COMP:10271"/>
        <dbReference type="Rhea" id="RHEA-COMP:10272"/>
        <dbReference type="ChEBI" id="CHEBI:15378"/>
        <dbReference type="ChEBI" id="CHEBI:30011"/>
        <dbReference type="ChEBI" id="CHEBI:57856"/>
        <dbReference type="ChEBI" id="CHEBI:59789"/>
        <dbReference type="ChEBI" id="CHEBI:61891"/>
        <dbReference type="EC" id="2.1.1.297"/>
    </reaction>
</comment>
<dbReference type="Proteomes" id="UP000234503">
    <property type="component" value="Unassembled WGS sequence"/>
</dbReference>
<name>A0A2N5EAM2_9GAMM</name>
<dbReference type="NCBIfam" id="TIGR03534">
    <property type="entry name" value="RF_mod_PrmC"/>
    <property type="match status" value="1"/>
</dbReference>
<feature type="binding site" evidence="5">
    <location>
        <position position="183"/>
    </location>
    <ligand>
        <name>S-adenosyl-L-methionine</name>
        <dbReference type="ChEBI" id="CHEBI:59789"/>
    </ligand>
</feature>
<dbReference type="CDD" id="cd02440">
    <property type="entry name" value="AdoMet_MTases"/>
    <property type="match status" value="1"/>
</dbReference>
<proteinExistence type="inferred from homology"/>
<feature type="domain" description="Release factor glutamine methyltransferase N-terminal" evidence="7">
    <location>
        <begin position="6"/>
        <end position="73"/>
    </location>
</feature>
<evidence type="ECO:0000256" key="2">
    <source>
        <dbReference type="ARBA" id="ARBA00022679"/>
    </source>
</evidence>
<dbReference type="PROSITE" id="PS00092">
    <property type="entry name" value="N6_MTASE"/>
    <property type="match status" value="1"/>
</dbReference>
<dbReference type="InterPro" id="IPR050320">
    <property type="entry name" value="N5-glutamine_MTase"/>
</dbReference>
<dbReference type="PANTHER" id="PTHR18895:SF74">
    <property type="entry name" value="MTRF1L RELEASE FACTOR GLUTAMINE METHYLTRANSFERASE"/>
    <property type="match status" value="1"/>
</dbReference>
<dbReference type="HAMAP" id="MF_02126">
    <property type="entry name" value="RF_methyltr_PrmC"/>
    <property type="match status" value="1"/>
</dbReference>
<dbReference type="FunFam" id="1.10.8.10:FF:000032">
    <property type="entry name" value="Release factor glutamine methyltransferase"/>
    <property type="match status" value="1"/>
</dbReference>
<dbReference type="GO" id="GO:0003676">
    <property type="term" value="F:nucleic acid binding"/>
    <property type="evidence" value="ECO:0007669"/>
    <property type="project" value="InterPro"/>
</dbReference>
<reference evidence="8 9" key="1">
    <citation type="submission" date="2017-12" db="EMBL/GenBank/DDBJ databases">
        <title>Characterization of six clinical isolates of Enterochimera gen. nov., a novel genus of the Yersiniaciae family and the three species Enterochimera arupensis sp. nov., Enterochimera coloradensis sp. nov, and Enterochimera californica sp. nov.</title>
        <authorList>
            <person name="Rossi A."/>
            <person name="Fisher M."/>
        </authorList>
    </citation>
    <scope>NUCLEOTIDE SEQUENCE [LARGE SCALE GENOMIC DNA]</scope>
    <source>
        <strain evidence="9">2016-Iso4</strain>
    </source>
</reference>
<evidence type="ECO:0000259" key="6">
    <source>
        <dbReference type="Pfam" id="PF13847"/>
    </source>
</evidence>
<dbReference type="Pfam" id="PF13847">
    <property type="entry name" value="Methyltransf_31"/>
    <property type="match status" value="1"/>
</dbReference>
<dbReference type="InterPro" id="IPR002052">
    <property type="entry name" value="DNA_methylase_N6_adenine_CS"/>
</dbReference>
<feature type="binding site" evidence="5">
    <location>
        <position position="168"/>
    </location>
    <ligand>
        <name>S-adenosyl-L-methionine</name>
        <dbReference type="ChEBI" id="CHEBI:59789"/>
    </ligand>
</feature>
<feature type="binding site" evidence="5">
    <location>
        <begin position="117"/>
        <end position="121"/>
    </location>
    <ligand>
        <name>S-adenosyl-L-methionine</name>
        <dbReference type="ChEBI" id="CHEBI:59789"/>
    </ligand>
</feature>
<dbReference type="GO" id="GO:0102559">
    <property type="term" value="F:peptide chain release factor N(5)-glutamine methyltransferase activity"/>
    <property type="evidence" value="ECO:0007669"/>
    <property type="project" value="UniProtKB-EC"/>
</dbReference>
<evidence type="ECO:0000256" key="4">
    <source>
        <dbReference type="ARBA" id="ARBA00048391"/>
    </source>
</evidence>
<comment type="caution">
    <text evidence="8">The sequence shown here is derived from an EMBL/GenBank/DDBJ whole genome shotgun (WGS) entry which is preliminary data.</text>
</comment>
<dbReference type="InterPro" id="IPR004556">
    <property type="entry name" value="HemK-like"/>
</dbReference>
<keyword evidence="1 5" id="KW-0489">Methyltransferase</keyword>
<dbReference type="EMBL" id="PJZH01000002">
    <property type="protein sequence ID" value="PLR39183.1"/>
    <property type="molecule type" value="Genomic_DNA"/>
</dbReference>
<evidence type="ECO:0000259" key="7">
    <source>
        <dbReference type="Pfam" id="PF17827"/>
    </source>
</evidence>
<evidence type="ECO:0000256" key="3">
    <source>
        <dbReference type="ARBA" id="ARBA00022691"/>
    </source>
</evidence>
<feature type="domain" description="Methyltransferase" evidence="6">
    <location>
        <begin position="108"/>
        <end position="240"/>
    </location>
</feature>
<dbReference type="AlphaFoldDB" id="A0A2N5EAM2"/>
<evidence type="ECO:0000313" key="8">
    <source>
        <dbReference type="EMBL" id="PLR39183.1"/>
    </source>
</evidence>
<keyword evidence="2 5" id="KW-0808">Transferase</keyword>
<dbReference type="Pfam" id="PF17827">
    <property type="entry name" value="PrmC_N"/>
    <property type="match status" value="1"/>
</dbReference>
<evidence type="ECO:0000256" key="1">
    <source>
        <dbReference type="ARBA" id="ARBA00022603"/>
    </source>
</evidence>
<protein>
    <recommendedName>
        <fullName evidence="5">Release factor glutamine methyltransferase</fullName>
        <shortName evidence="5">RF MTase</shortName>
        <ecNumber evidence="5">2.1.1.297</ecNumber>
    </recommendedName>
    <alternativeName>
        <fullName evidence="5">N5-glutamine methyltransferase PrmC</fullName>
    </alternativeName>
    <alternativeName>
        <fullName evidence="5">Protein-(glutamine-N5) MTase PrmC</fullName>
    </alternativeName>
    <alternativeName>
        <fullName evidence="5">Protein-glutamine N-methyltransferase PrmC</fullName>
    </alternativeName>
</protein>
<dbReference type="PANTHER" id="PTHR18895">
    <property type="entry name" value="HEMK METHYLTRANSFERASE"/>
    <property type="match status" value="1"/>
</dbReference>
<dbReference type="InterPro" id="IPR040758">
    <property type="entry name" value="PrmC_N"/>
</dbReference>
<dbReference type="RefSeq" id="WP_101822395.1">
    <property type="nucleotide sequence ID" value="NZ_PJZH01000002.1"/>
</dbReference>
<comment type="similarity">
    <text evidence="5">Belongs to the protein N5-glutamine methyltransferase family. PrmC subfamily.</text>
</comment>
<dbReference type="InterPro" id="IPR019874">
    <property type="entry name" value="RF_methyltr_PrmC"/>
</dbReference>
<feature type="binding site" evidence="5">
    <location>
        <begin position="183"/>
        <end position="186"/>
    </location>
    <ligand>
        <name>substrate</name>
    </ligand>
</feature>
<dbReference type="FunFam" id="3.40.50.150:FF:000053">
    <property type="entry name" value="Release factor glutamine methyltransferase"/>
    <property type="match status" value="1"/>
</dbReference>
<organism evidence="8 9">
    <name type="scientific">Chimaeribacter coloradensis</name>
    <dbReference type="NCBI Taxonomy" id="2060068"/>
    <lineage>
        <taxon>Bacteria</taxon>
        <taxon>Pseudomonadati</taxon>
        <taxon>Pseudomonadota</taxon>
        <taxon>Gammaproteobacteria</taxon>
        <taxon>Enterobacterales</taxon>
        <taxon>Yersiniaceae</taxon>
        <taxon>Chimaeribacter</taxon>
    </lineage>
</organism>
<dbReference type="EC" id="2.1.1.297" evidence="5"/>
<dbReference type="InterPro" id="IPR029063">
    <property type="entry name" value="SAM-dependent_MTases_sf"/>
</dbReference>
<sequence>MDFRSWLADATARLTQSDSARRDAEILLGHVTGRARTFILAFGETLLSDAEHARLEALLARRVQGEPVAYLIGRREFWSLPLAVSPATLIPRPDTECLVEEALARLPHTACRVLDLGTGTGAIALALASERPQDQVTGVDRQPEAVALAQQNAATLGITNVQFLTGSWFAPVAGARFDLIASNPPYIDAADPHLAEGDVRFEPASALVAEEQGMADLRHIIGDAPGFLVPGGWLLLEHGWQQAAAVRACLAARGFSDVATRQDYGGNDRITFGRWAG</sequence>
<feature type="binding site" evidence="5">
    <location>
        <position position="140"/>
    </location>
    <ligand>
        <name>S-adenosyl-L-methionine</name>
        <dbReference type="ChEBI" id="CHEBI:59789"/>
    </ligand>
</feature>
<evidence type="ECO:0000313" key="9">
    <source>
        <dbReference type="Proteomes" id="UP000234503"/>
    </source>
</evidence>
<dbReference type="InterPro" id="IPR025714">
    <property type="entry name" value="Methyltranfer_dom"/>
</dbReference>
<accession>A0A2N5EAM2</accession>
<comment type="function">
    <text evidence="5">Methylates the class 1 translation termination release factors RF1/PrfA and RF2/PrfB on the glutamine residue of the universally conserved GGQ motif.</text>
</comment>